<dbReference type="SUPFAM" id="SSF56112">
    <property type="entry name" value="Protein kinase-like (PK-like)"/>
    <property type="match status" value="1"/>
</dbReference>
<dbReference type="RefSeq" id="WP_078816756.1">
    <property type="nucleotide sequence ID" value="NZ_FUYJ01000001.1"/>
</dbReference>
<protein>
    <submittedName>
        <fullName evidence="2">Phosphotransferase enzyme family protein</fullName>
    </submittedName>
</protein>
<dbReference type="InterPro" id="IPR002575">
    <property type="entry name" value="Aminoglycoside_PTrfase"/>
</dbReference>
<dbReference type="GO" id="GO:0016740">
    <property type="term" value="F:transferase activity"/>
    <property type="evidence" value="ECO:0007669"/>
    <property type="project" value="UniProtKB-KW"/>
</dbReference>
<organism evidence="2 3">
    <name type="scientific">Sporosarcina newyorkensis</name>
    <dbReference type="NCBI Taxonomy" id="759851"/>
    <lineage>
        <taxon>Bacteria</taxon>
        <taxon>Bacillati</taxon>
        <taxon>Bacillota</taxon>
        <taxon>Bacilli</taxon>
        <taxon>Bacillales</taxon>
        <taxon>Caryophanaceae</taxon>
        <taxon>Sporosarcina</taxon>
    </lineage>
</organism>
<name>A0A1T4XMM3_9BACL</name>
<dbReference type="EMBL" id="FUYJ01000001">
    <property type="protein sequence ID" value="SKA90653.1"/>
    <property type="molecule type" value="Genomic_DNA"/>
</dbReference>
<sequence>MAAEQRFTKIKKNVWKMEAGGRVYSVKKYASLAQAVKVRQLHQLLNVHHFPHIVSVLEEKDPLLIMQPWLEGAKAVNFKRRIDRIDSFNALQALHDTNSYIDWPSMSFLPHYHMLEKWEVRLARFMELREICQQFLSPKMYEELLVYGKEALKISKKQPSSNNSLTLLHGDVVHHNILRDGSGLIRFIDFDLACLGAEEDELVLWMHRVLPQITYNPSFLMGEHPALQHLSNQALAKLLYPNEMLREWLHLLSLPAAQQQRMVSKLLLFTETALSQWPRLWYDVERMMK</sequence>
<gene>
    <name evidence="2" type="ORF">SAMN04244570_1000</name>
</gene>
<reference evidence="3" key="1">
    <citation type="submission" date="2017-02" db="EMBL/GenBank/DDBJ databases">
        <authorList>
            <person name="Varghese N."/>
            <person name="Submissions S."/>
        </authorList>
    </citation>
    <scope>NUCLEOTIDE SEQUENCE [LARGE SCALE GENOMIC DNA]</scope>
    <source>
        <strain evidence="3">DSM 23966</strain>
    </source>
</reference>
<evidence type="ECO:0000313" key="2">
    <source>
        <dbReference type="EMBL" id="SKA90653.1"/>
    </source>
</evidence>
<keyword evidence="3" id="KW-1185">Reference proteome</keyword>
<evidence type="ECO:0000259" key="1">
    <source>
        <dbReference type="Pfam" id="PF01636"/>
    </source>
</evidence>
<keyword evidence="2" id="KW-0808">Transferase</keyword>
<feature type="domain" description="Aminoglycoside phosphotransferase" evidence="1">
    <location>
        <begin position="22"/>
        <end position="196"/>
    </location>
</feature>
<evidence type="ECO:0000313" key="3">
    <source>
        <dbReference type="Proteomes" id="UP000190042"/>
    </source>
</evidence>
<dbReference type="AlphaFoldDB" id="A0A1T4XMM3"/>
<dbReference type="InterPro" id="IPR011009">
    <property type="entry name" value="Kinase-like_dom_sf"/>
</dbReference>
<accession>A0A1T4XMM3</accession>
<dbReference type="Proteomes" id="UP000190042">
    <property type="component" value="Unassembled WGS sequence"/>
</dbReference>
<proteinExistence type="predicted"/>
<dbReference type="Gene3D" id="3.90.1200.10">
    <property type="match status" value="1"/>
</dbReference>
<dbReference type="Pfam" id="PF01636">
    <property type="entry name" value="APH"/>
    <property type="match status" value="1"/>
</dbReference>